<keyword evidence="5" id="KW-1185">Reference proteome</keyword>
<dbReference type="Proteomes" id="UP000198795">
    <property type="component" value="Unassembled WGS sequence"/>
</dbReference>
<organism evidence="4 5">
    <name type="scientific">Filomicrobium insigne</name>
    <dbReference type="NCBI Taxonomy" id="418854"/>
    <lineage>
        <taxon>Bacteria</taxon>
        <taxon>Pseudomonadati</taxon>
        <taxon>Pseudomonadota</taxon>
        <taxon>Alphaproteobacteria</taxon>
        <taxon>Hyphomicrobiales</taxon>
        <taxon>Hyphomicrobiaceae</taxon>
        <taxon>Filomicrobium</taxon>
    </lineage>
</organism>
<dbReference type="PANTHER" id="PTHR35369">
    <property type="entry name" value="BLR3025 PROTEIN-RELATED"/>
    <property type="match status" value="1"/>
</dbReference>
<name>A0A1H0TRF9_9HYPH</name>
<gene>
    <name evidence="4" type="ORF">SAMN04488061_3331</name>
</gene>
<evidence type="ECO:0000313" key="4">
    <source>
        <dbReference type="EMBL" id="SDP56375.1"/>
    </source>
</evidence>
<comment type="caution">
    <text evidence="4">The sequence shown here is derived from an EMBL/GenBank/DDBJ whole genome shotgun (WGS) entry which is preliminary data.</text>
</comment>
<dbReference type="Gene3D" id="3.40.1170.60">
    <property type="match status" value="1"/>
</dbReference>
<evidence type="ECO:0000259" key="3">
    <source>
        <dbReference type="PROSITE" id="PS50173"/>
    </source>
</evidence>
<dbReference type="InterPro" id="IPR001126">
    <property type="entry name" value="UmuC"/>
</dbReference>
<comment type="similarity">
    <text evidence="1">Belongs to the DNA polymerase type-Y family.</text>
</comment>
<reference evidence="4 5" key="1">
    <citation type="submission" date="2016-10" db="EMBL/GenBank/DDBJ databases">
        <authorList>
            <person name="Varghese N."/>
            <person name="Submissions S."/>
        </authorList>
    </citation>
    <scope>NUCLEOTIDE SEQUENCE [LARGE SCALE GENOMIC DNA]</scope>
    <source>
        <strain evidence="4 5">CGMCC 1.6497</strain>
    </source>
</reference>
<dbReference type="InterPro" id="IPR050356">
    <property type="entry name" value="SulA_CellDiv_inhibitor"/>
</dbReference>
<dbReference type="Gene3D" id="3.30.70.270">
    <property type="match status" value="1"/>
</dbReference>
<dbReference type="CDD" id="cd03468">
    <property type="entry name" value="PolY_like"/>
    <property type="match status" value="1"/>
</dbReference>
<dbReference type="Pfam" id="PF00817">
    <property type="entry name" value="IMS"/>
    <property type="match status" value="1"/>
</dbReference>
<dbReference type="PROSITE" id="PS50173">
    <property type="entry name" value="UMUC"/>
    <property type="match status" value="1"/>
</dbReference>
<proteinExistence type="inferred from homology"/>
<dbReference type="InterPro" id="IPR043128">
    <property type="entry name" value="Rev_trsase/Diguanyl_cyclase"/>
</dbReference>
<keyword evidence="2" id="KW-0227">DNA damage</keyword>
<evidence type="ECO:0000256" key="2">
    <source>
        <dbReference type="ARBA" id="ARBA00022763"/>
    </source>
</evidence>
<feature type="domain" description="UmuC" evidence="3">
    <location>
        <begin position="8"/>
        <end position="128"/>
    </location>
</feature>
<dbReference type="EMBL" id="FNJC01000005">
    <property type="protein sequence ID" value="SDP56375.1"/>
    <property type="molecule type" value="Genomic_DNA"/>
</dbReference>
<dbReference type="PANTHER" id="PTHR35369:SF2">
    <property type="entry name" value="BLR3025 PROTEIN"/>
    <property type="match status" value="1"/>
</dbReference>
<protein>
    <submittedName>
        <fullName evidence="4">Protein ImuB</fullName>
    </submittedName>
</protein>
<evidence type="ECO:0000256" key="1">
    <source>
        <dbReference type="ARBA" id="ARBA00010945"/>
    </source>
</evidence>
<dbReference type="SUPFAM" id="SSF56672">
    <property type="entry name" value="DNA/RNA polymerases"/>
    <property type="match status" value="1"/>
</dbReference>
<evidence type="ECO:0000313" key="5">
    <source>
        <dbReference type="Proteomes" id="UP000198795"/>
    </source>
</evidence>
<sequence>MHPVEADPFALVCKDASGVRISAPNAIARKGGVSEGMRLTDARALLPTLVTEIRDFEAEARALQGLANWCRRYAPVVSVDGVDGLWIDITGAAHLCGGEDALLSDLGKRLRTIGFASRLGLADTPGAAWAIARFHGVREAQSVPSGDVKTALSLLPLAALRLDPDVLLLLRRFGFKTIGALCEIPRASLYRRFPAGEAGEAVLHRLDQVLGLASEPIVPLQAAPDYFERISFPDPILATESFYRGLHELLCRLCRRMEMDHKGATRLTFAAYHADGGVSQVSIATARPSRDAKHLELLFRDRIETLNPGFGVDVLILSADAVARLGTDQLSLSRGAAMERARVDVSSLVDRLSNRLGAGSVQRILLHESHIPERAEIRVPALRGGASAVTRCPSKPPRPFRLLARPEVVQVLAEVPEGPPLRFTWRRVAHRVVRAEGPERIGPEWWDQSFGPVHRTRDYYRVEDDRGRRFWLFREGLYRDQGSSKEEPLPTWHMHGLFA</sequence>
<accession>A0A1H0TRF9</accession>
<dbReference type="InterPro" id="IPR043502">
    <property type="entry name" value="DNA/RNA_pol_sf"/>
</dbReference>